<dbReference type="Gene3D" id="3.40.50.2000">
    <property type="entry name" value="Glycogen Phosphorylase B"/>
    <property type="match status" value="1"/>
</dbReference>
<name>A0A930HMX7_9BACT</name>
<evidence type="ECO:0000313" key="2">
    <source>
        <dbReference type="Proteomes" id="UP000771736"/>
    </source>
</evidence>
<evidence type="ECO:0000313" key="1">
    <source>
        <dbReference type="EMBL" id="MBF1384500.1"/>
    </source>
</evidence>
<sequence>MKLGLLLPTNVFFCPYVRNYTDILDENNIQYDIIYADKRGLKEKAAHRFSRKIGDNAHQITRLLYYLEYSSFLRRVIKKEQYDKLIVFGPQIAIFLKPFLKKHYKNKFILDYRDLSIEQKFKGTYNELMKLSALHVISSPGFIKCLPNACSSILSHNFDINTLKRAINDHNPSYELDKGQIEVLTIGGIRNYEQNAAIIEALGDKEGFLVTFAGNGIDAHKLEEFTKERGYKNVAFSGYYDKKDEPSIIQKSTMINIFFPRILSHDTAMANRFYHSVFFRKPMITTADTIQGEYTKNYKLGLAITNTDNLAEEITTYLNTFDKEEYEENRKKILKDFYSDYKLFEEKVLAFCKR</sequence>
<comment type="caution">
    <text evidence="1">The sequence shown here is derived from an EMBL/GenBank/DDBJ whole genome shotgun (WGS) entry which is preliminary data.</text>
</comment>
<accession>A0A930HMX7</accession>
<dbReference type="EMBL" id="JABZSJ010000031">
    <property type="protein sequence ID" value="MBF1384500.1"/>
    <property type="molecule type" value="Genomic_DNA"/>
</dbReference>
<organism evidence="1 2">
    <name type="scientific">Prevotella aurantiaca</name>
    <dbReference type="NCBI Taxonomy" id="596085"/>
    <lineage>
        <taxon>Bacteria</taxon>
        <taxon>Pseudomonadati</taxon>
        <taxon>Bacteroidota</taxon>
        <taxon>Bacteroidia</taxon>
        <taxon>Bacteroidales</taxon>
        <taxon>Prevotellaceae</taxon>
        <taxon>Prevotella</taxon>
    </lineage>
</organism>
<dbReference type="RefSeq" id="WP_273159786.1">
    <property type="nucleotide sequence ID" value="NZ_JABZSJ010000031.1"/>
</dbReference>
<proteinExistence type="predicted"/>
<dbReference type="AlphaFoldDB" id="A0A930HMX7"/>
<dbReference type="SUPFAM" id="SSF53756">
    <property type="entry name" value="UDP-Glycosyltransferase/glycogen phosphorylase"/>
    <property type="match status" value="1"/>
</dbReference>
<protein>
    <submittedName>
        <fullName evidence="1">Capsular biosynthesis protein</fullName>
    </submittedName>
</protein>
<gene>
    <name evidence="1" type="ORF">HXN26_06600</name>
</gene>
<reference evidence="1" key="1">
    <citation type="submission" date="2020-04" db="EMBL/GenBank/DDBJ databases">
        <title>Deep metagenomics examines the oral microbiome during advanced dental caries in children, revealing novel taxa and co-occurrences with host molecules.</title>
        <authorList>
            <person name="Baker J.L."/>
            <person name="Morton J.T."/>
            <person name="Dinis M."/>
            <person name="Alvarez R."/>
            <person name="Tran N.C."/>
            <person name="Knight R."/>
            <person name="Edlund A."/>
        </authorList>
    </citation>
    <scope>NUCLEOTIDE SEQUENCE</scope>
    <source>
        <strain evidence="1">JCVI_44_bin.5</strain>
    </source>
</reference>
<dbReference type="Proteomes" id="UP000771736">
    <property type="component" value="Unassembled WGS sequence"/>
</dbReference>